<dbReference type="RefSeq" id="WP_171561620.1">
    <property type="nucleotide sequence ID" value="NZ_JABFCS010000001.1"/>
</dbReference>
<evidence type="ECO:0000313" key="2">
    <source>
        <dbReference type="Proteomes" id="UP000552954"/>
    </source>
</evidence>
<dbReference type="Proteomes" id="UP000552954">
    <property type="component" value="Unassembled WGS sequence"/>
</dbReference>
<gene>
    <name evidence="1" type="ORF">HK415_17985</name>
</gene>
<protein>
    <submittedName>
        <fullName evidence="1">Uncharacterized protein</fullName>
    </submittedName>
</protein>
<dbReference type="EMBL" id="JABFCS010000001">
    <property type="protein sequence ID" value="NNU44641.1"/>
    <property type="molecule type" value="Genomic_DNA"/>
</dbReference>
<sequence>MIASLSADISVDGRVKIDGRGLLLGGGNGVGTTGGQSVRARLICAGVFHDTDPANPVALAANGFPDQWVPEPDPAVALRQPRAADPERGRLLVRGRHPQVARGGAGRRSRPGRLAGYGRMRGLPCALARLLLPFPRDRIPT</sequence>
<proteinExistence type="predicted"/>
<comment type="caution">
    <text evidence="1">The sequence shown here is derived from an EMBL/GenBank/DDBJ whole genome shotgun (WGS) entry which is preliminary data.</text>
</comment>
<organism evidence="1 2">
    <name type="scientific">Ramlibacter montanisoli</name>
    <dbReference type="NCBI Taxonomy" id="2732512"/>
    <lineage>
        <taxon>Bacteria</taxon>
        <taxon>Pseudomonadati</taxon>
        <taxon>Pseudomonadota</taxon>
        <taxon>Betaproteobacteria</taxon>
        <taxon>Burkholderiales</taxon>
        <taxon>Comamonadaceae</taxon>
        <taxon>Ramlibacter</taxon>
    </lineage>
</organism>
<reference evidence="1 2" key="1">
    <citation type="submission" date="2020-05" db="EMBL/GenBank/DDBJ databases">
        <authorList>
            <person name="Khan S.A."/>
            <person name="Jeon C.O."/>
            <person name="Chun B.H."/>
        </authorList>
    </citation>
    <scope>NUCLEOTIDE SEQUENCE [LARGE SCALE GENOMIC DNA]</scope>
    <source>
        <strain evidence="1 2">B156</strain>
    </source>
</reference>
<dbReference type="AlphaFoldDB" id="A0A849KJC4"/>
<evidence type="ECO:0000313" key="1">
    <source>
        <dbReference type="EMBL" id="NNU44641.1"/>
    </source>
</evidence>
<name>A0A849KJC4_9BURK</name>
<keyword evidence="2" id="KW-1185">Reference proteome</keyword>
<accession>A0A849KJC4</accession>
<reference evidence="1 2" key="2">
    <citation type="submission" date="2020-06" db="EMBL/GenBank/DDBJ databases">
        <title>Ramlibacter rhizophilus sp. nov., isolated from rhizosphere soil of national flower Mugunghwa from South Korea.</title>
        <authorList>
            <person name="Zheng-Fei Y."/>
            <person name="Huan T."/>
        </authorList>
    </citation>
    <scope>NUCLEOTIDE SEQUENCE [LARGE SCALE GENOMIC DNA]</scope>
    <source>
        <strain evidence="1 2">B156</strain>
    </source>
</reference>